<keyword evidence="3" id="KW-1185">Reference proteome</keyword>
<dbReference type="InterPro" id="IPR052919">
    <property type="entry name" value="TA_system_RNase"/>
</dbReference>
<sequence>MQVLLDTHTLIWFFQGHQSFSDKMRLLIEDQNNEKLISIASVWEMSIKQNIGKLSFGLPIKTFIEQQIALNDFNLLNINLDHIDVITTLPLQHRDPFDRILIAQAMVENIPIISADTAFDAYSITRLW</sequence>
<dbReference type="Proteomes" id="UP000218785">
    <property type="component" value="Chromosome"/>
</dbReference>
<evidence type="ECO:0000313" key="2">
    <source>
        <dbReference type="EMBL" id="BAZ00947.1"/>
    </source>
</evidence>
<dbReference type="CDD" id="cd09872">
    <property type="entry name" value="PIN_Sll0205-like"/>
    <property type="match status" value="1"/>
</dbReference>
<dbReference type="PANTHER" id="PTHR36173:SF2">
    <property type="entry name" value="RIBONUCLEASE VAPC16"/>
    <property type="match status" value="1"/>
</dbReference>
<protein>
    <submittedName>
        <fullName evidence="2">Putative PilT protein</fullName>
    </submittedName>
</protein>
<name>A0A1Z4N5F9_9CYAN</name>
<dbReference type="Gene3D" id="3.40.50.1010">
    <property type="entry name" value="5'-nuclease"/>
    <property type="match status" value="1"/>
</dbReference>
<evidence type="ECO:0000259" key="1">
    <source>
        <dbReference type="Pfam" id="PF01850"/>
    </source>
</evidence>
<evidence type="ECO:0000313" key="3">
    <source>
        <dbReference type="Proteomes" id="UP000218785"/>
    </source>
</evidence>
<dbReference type="InterPro" id="IPR041705">
    <property type="entry name" value="PIN_Sll0205"/>
</dbReference>
<dbReference type="KEGG" id="ttq:NIES37_49450"/>
<dbReference type="SUPFAM" id="SSF88723">
    <property type="entry name" value="PIN domain-like"/>
    <property type="match status" value="1"/>
</dbReference>
<dbReference type="InterPro" id="IPR002716">
    <property type="entry name" value="PIN_dom"/>
</dbReference>
<accession>A0A1Z4N5F9</accession>
<reference evidence="2 3" key="1">
    <citation type="submission" date="2017-06" db="EMBL/GenBank/DDBJ databases">
        <title>Genome sequencing of cyanobaciteial culture collection at National Institute for Environmental Studies (NIES).</title>
        <authorList>
            <person name="Hirose Y."/>
            <person name="Shimura Y."/>
            <person name="Fujisawa T."/>
            <person name="Nakamura Y."/>
            <person name="Kawachi M."/>
        </authorList>
    </citation>
    <scope>NUCLEOTIDE SEQUENCE [LARGE SCALE GENOMIC DNA]</scope>
    <source>
        <strain evidence="2 3">NIES-37</strain>
    </source>
</reference>
<dbReference type="InterPro" id="IPR029060">
    <property type="entry name" value="PIN-like_dom_sf"/>
</dbReference>
<dbReference type="AlphaFoldDB" id="A0A1Z4N5F9"/>
<gene>
    <name evidence="2" type="ORF">NIES37_49450</name>
</gene>
<dbReference type="EMBL" id="AP018248">
    <property type="protein sequence ID" value="BAZ00947.1"/>
    <property type="molecule type" value="Genomic_DNA"/>
</dbReference>
<dbReference type="Pfam" id="PF01850">
    <property type="entry name" value="PIN"/>
    <property type="match status" value="1"/>
</dbReference>
<feature type="domain" description="PIN" evidence="1">
    <location>
        <begin position="3"/>
        <end position="122"/>
    </location>
</feature>
<proteinExistence type="predicted"/>
<dbReference type="PANTHER" id="PTHR36173">
    <property type="entry name" value="RIBONUCLEASE VAPC16-RELATED"/>
    <property type="match status" value="1"/>
</dbReference>
<organism evidence="2 3">
    <name type="scientific">Tolypothrix tenuis PCC 7101</name>
    <dbReference type="NCBI Taxonomy" id="231146"/>
    <lineage>
        <taxon>Bacteria</taxon>
        <taxon>Bacillati</taxon>
        <taxon>Cyanobacteriota</taxon>
        <taxon>Cyanophyceae</taxon>
        <taxon>Nostocales</taxon>
        <taxon>Tolypothrichaceae</taxon>
        <taxon>Tolypothrix</taxon>
    </lineage>
</organism>
<dbReference type="RefSeq" id="WP_096580201.1">
    <property type="nucleotide sequence ID" value="NZ_CAWNJS010000001.1"/>
</dbReference>